<evidence type="ECO:0000313" key="2">
    <source>
        <dbReference type="EMBL" id="GFH10091.1"/>
    </source>
</evidence>
<protein>
    <submittedName>
        <fullName evidence="2">Uncharacterized protein</fullName>
    </submittedName>
</protein>
<dbReference type="EMBL" id="BLLF01000286">
    <property type="protein sequence ID" value="GFH10091.1"/>
    <property type="molecule type" value="Genomic_DNA"/>
</dbReference>
<comment type="caution">
    <text evidence="2">The sequence shown here is derived from an EMBL/GenBank/DDBJ whole genome shotgun (WGS) entry which is preliminary data.</text>
</comment>
<feature type="region of interest" description="Disordered" evidence="1">
    <location>
        <begin position="1"/>
        <end position="40"/>
    </location>
</feature>
<feature type="region of interest" description="Disordered" evidence="1">
    <location>
        <begin position="103"/>
        <end position="131"/>
    </location>
</feature>
<name>A0A699YKQ5_HAELA</name>
<evidence type="ECO:0000256" key="1">
    <source>
        <dbReference type="SAM" id="MobiDB-lite"/>
    </source>
</evidence>
<feature type="compositionally biased region" description="Basic residues" evidence="1">
    <location>
        <begin position="122"/>
        <end position="131"/>
    </location>
</feature>
<dbReference type="Proteomes" id="UP000485058">
    <property type="component" value="Unassembled WGS sequence"/>
</dbReference>
<gene>
    <name evidence="2" type="ORF">HaLaN_05342</name>
</gene>
<accession>A0A699YKQ5</accession>
<feature type="compositionally biased region" description="Low complexity" evidence="1">
    <location>
        <begin position="13"/>
        <end position="25"/>
    </location>
</feature>
<sequence length="131" mass="14046">MPPKRKRKRPVTPAQGAAGPSGSGQQEDEGQGQGEQEVIAERRQVVKAYYGFSFDEVPSGQGGLAPERAIGVGPGLDKVWQPVIWKAMQGRLEWPLPQELNNIAATGDGGSSQDGGSYARPVNRHARTQLL</sequence>
<keyword evidence="3" id="KW-1185">Reference proteome</keyword>
<organism evidence="2 3">
    <name type="scientific">Haematococcus lacustris</name>
    <name type="common">Green alga</name>
    <name type="synonym">Haematococcus pluvialis</name>
    <dbReference type="NCBI Taxonomy" id="44745"/>
    <lineage>
        <taxon>Eukaryota</taxon>
        <taxon>Viridiplantae</taxon>
        <taxon>Chlorophyta</taxon>
        <taxon>core chlorophytes</taxon>
        <taxon>Chlorophyceae</taxon>
        <taxon>CS clade</taxon>
        <taxon>Chlamydomonadales</taxon>
        <taxon>Haematococcaceae</taxon>
        <taxon>Haematococcus</taxon>
    </lineage>
</organism>
<dbReference type="AlphaFoldDB" id="A0A699YKQ5"/>
<feature type="compositionally biased region" description="Basic residues" evidence="1">
    <location>
        <begin position="1"/>
        <end position="10"/>
    </location>
</feature>
<feature type="non-terminal residue" evidence="2">
    <location>
        <position position="1"/>
    </location>
</feature>
<reference evidence="2 3" key="1">
    <citation type="submission" date="2020-02" db="EMBL/GenBank/DDBJ databases">
        <title>Draft genome sequence of Haematococcus lacustris strain NIES-144.</title>
        <authorList>
            <person name="Morimoto D."/>
            <person name="Nakagawa S."/>
            <person name="Yoshida T."/>
            <person name="Sawayama S."/>
        </authorList>
    </citation>
    <scope>NUCLEOTIDE SEQUENCE [LARGE SCALE GENOMIC DNA]</scope>
    <source>
        <strain evidence="2 3">NIES-144</strain>
    </source>
</reference>
<evidence type="ECO:0000313" key="3">
    <source>
        <dbReference type="Proteomes" id="UP000485058"/>
    </source>
</evidence>
<proteinExistence type="predicted"/>